<dbReference type="GO" id="GO:0000287">
    <property type="term" value="F:magnesium ion binding"/>
    <property type="evidence" value="ECO:0007669"/>
    <property type="project" value="InterPro"/>
</dbReference>
<dbReference type="RefSeq" id="WP_168906534.1">
    <property type="nucleotide sequence ID" value="NZ_CP051428.1"/>
</dbReference>
<accession>A0A6H2GU41</accession>
<dbReference type="GO" id="GO:0050660">
    <property type="term" value="F:flavin adenine dinucleotide binding"/>
    <property type="evidence" value="ECO:0007669"/>
    <property type="project" value="TreeGrafter"/>
</dbReference>
<dbReference type="GO" id="GO:0030976">
    <property type="term" value="F:thiamine pyrophosphate binding"/>
    <property type="evidence" value="ECO:0007669"/>
    <property type="project" value="InterPro"/>
</dbReference>
<feature type="domain" description="Thiamine pyrophosphate enzyme central" evidence="3">
    <location>
        <begin position="189"/>
        <end position="308"/>
    </location>
</feature>
<dbReference type="EMBL" id="CP051428">
    <property type="protein sequence ID" value="QJC50879.1"/>
    <property type="molecule type" value="Genomic_DNA"/>
</dbReference>
<protein>
    <recommendedName>
        <fullName evidence="3">Thiamine pyrophosphate enzyme central domain-containing protein</fullName>
    </recommendedName>
</protein>
<evidence type="ECO:0000256" key="2">
    <source>
        <dbReference type="SAM" id="MobiDB-lite"/>
    </source>
</evidence>
<reference evidence="4 5" key="1">
    <citation type="submission" date="2020-04" db="EMBL/GenBank/DDBJ databases">
        <title>Novel Paenibacillus strain UniB2 isolated from commercial digestive syrup.</title>
        <authorList>
            <person name="Thorat V."/>
            <person name="Kirdat K."/>
            <person name="Tiwarekar B."/>
            <person name="Yadav A."/>
        </authorList>
    </citation>
    <scope>NUCLEOTIDE SEQUENCE [LARGE SCALE GENOMIC DNA]</scope>
    <source>
        <strain evidence="4 5">UniB2</strain>
    </source>
</reference>
<sequence length="505" mass="51057">MNGSDVVMTIWAEKGLRQIYCDRVSDSAFVRELAEAARRAGLSVRGCASLAAALSAAEGYALASGSPAAAIGTSAELSRAEAATIRALSASSVPLLLLLPGCAGRPSRAGSGFKSTALLQQHDNCRSPLEKAYFLAARHGRKGPALVRLAPSFACGRSLRLPASMPAYEDSGDYMDRLVSEPPIRDEQLDRIADGLSGARRPLIVVGGGVLHAGAAAELGQFLALTGIPAAPTPGGWSALTGDGAIASALPIRELRGRADYALVLGSGEPAPASAGARIDIDPAALERPEEAALEPVQSDIRLFLTALSARWLARELLPLAAFEKAEEPAVAPPAPAAGVRSTDAPDSPAVGSTDTSNRPAAACRPAGPVSPGSGSPAADGSLHAPPSDRPAAVPVPAAVADAAMSCTLPGTLLLVRRGWPGLPELLGLLRLRPGQRLLLLAGPPGCEADAALGASHGAPGAGVSLLLPAASGAGVPLPHSPSQGALSARLAQLRRPAPHPKPKA</sequence>
<keyword evidence="5" id="KW-1185">Reference proteome</keyword>
<proteinExistence type="inferred from homology"/>
<dbReference type="Gene3D" id="3.40.50.970">
    <property type="match status" value="1"/>
</dbReference>
<dbReference type="GO" id="GO:0009099">
    <property type="term" value="P:L-valine biosynthetic process"/>
    <property type="evidence" value="ECO:0007669"/>
    <property type="project" value="TreeGrafter"/>
</dbReference>
<comment type="similarity">
    <text evidence="1">Belongs to the TPP enzyme family.</text>
</comment>
<name>A0A6H2GU41_9BACL</name>
<dbReference type="Gene3D" id="3.40.50.1220">
    <property type="entry name" value="TPP-binding domain"/>
    <property type="match status" value="1"/>
</dbReference>
<dbReference type="SUPFAM" id="SSF52467">
    <property type="entry name" value="DHS-like NAD/FAD-binding domain"/>
    <property type="match status" value="1"/>
</dbReference>
<gene>
    <name evidence="4" type="ORF">HGI30_04425</name>
</gene>
<dbReference type="Proteomes" id="UP000502136">
    <property type="component" value="Chromosome"/>
</dbReference>
<feature type="region of interest" description="Disordered" evidence="2">
    <location>
        <begin position="475"/>
        <end position="505"/>
    </location>
</feature>
<organism evidence="4 5">
    <name type="scientific">Paenibacillus albicereus</name>
    <dbReference type="NCBI Taxonomy" id="2726185"/>
    <lineage>
        <taxon>Bacteria</taxon>
        <taxon>Bacillati</taxon>
        <taxon>Bacillota</taxon>
        <taxon>Bacilli</taxon>
        <taxon>Bacillales</taxon>
        <taxon>Paenibacillaceae</taxon>
        <taxon>Paenibacillus</taxon>
    </lineage>
</organism>
<feature type="region of interest" description="Disordered" evidence="2">
    <location>
        <begin position="332"/>
        <end position="391"/>
    </location>
</feature>
<dbReference type="Pfam" id="PF00205">
    <property type="entry name" value="TPP_enzyme_M"/>
    <property type="match status" value="1"/>
</dbReference>
<dbReference type="PANTHER" id="PTHR18968">
    <property type="entry name" value="THIAMINE PYROPHOSPHATE ENZYMES"/>
    <property type="match status" value="1"/>
</dbReference>
<evidence type="ECO:0000259" key="3">
    <source>
        <dbReference type="Pfam" id="PF00205"/>
    </source>
</evidence>
<dbReference type="GO" id="GO:0005948">
    <property type="term" value="C:acetolactate synthase complex"/>
    <property type="evidence" value="ECO:0007669"/>
    <property type="project" value="TreeGrafter"/>
</dbReference>
<evidence type="ECO:0000256" key="1">
    <source>
        <dbReference type="ARBA" id="ARBA00007812"/>
    </source>
</evidence>
<dbReference type="InterPro" id="IPR045229">
    <property type="entry name" value="TPP_enz"/>
</dbReference>
<dbReference type="AlphaFoldDB" id="A0A6H2GU41"/>
<dbReference type="InterPro" id="IPR012000">
    <property type="entry name" value="Thiamin_PyroP_enz_cen_dom"/>
</dbReference>
<dbReference type="GO" id="GO:0003984">
    <property type="term" value="F:acetolactate synthase activity"/>
    <property type="evidence" value="ECO:0007669"/>
    <property type="project" value="TreeGrafter"/>
</dbReference>
<evidence type="ECO:0000313" key="4">
    <source>
        <dbReference type="EMBL" id="QJC50879.1"/>
    </source>
</evidence>
<dbReference type="InterPro" id="IPR029035">
    <property type="entry name" value="DHS-like_NAD/FAD-binding_dom"/>
</dbReference>
<dbReference type="GO" id="GO:0009097">
    <property type="term" value="P:isoleucine biosynthetic process"/>
    <property type="evidence" value="ECO:0007669"/>
    <property type="project" value="TreeGrafter"/>
</dbReference>
<dbReference type="PANTHER" id="PTHR18968:SF13">
    <property type="entry name" value="ACETOLACTATE SYNTHASE CATALYTIC SUBUNIT, MITOCHONDRIAL"/>
    <property type="match status" value="1"/>
</dbReference>
<dbReference type="KEGG" id="palr:HGI30_04425"/>
<evidence type="ECO:0000313" key="5">
    <source>
        <dbReference type="Proteomes" id="UP000502136"/>
    </source>
</evidence>
<feature type="compositionally biased region" description="Low complexity" evidence="2">
    <location>
        <begin position="366"/>
        <end position="391"/>
    </location>
</feature>